<dbReference type="AlphaFoldDB" id="A0A1I6TJV3"/>
<dbReference type="Proteomes" id="UP000198660">
    <property type="component" value="Unassembled WGS sequence"/>
</dbReference>
<keyword evidence="1" id="KW-0812">Transmembrane</keyword>
<accession>A0A1I6TJV3</accession>
<dbReference type="EMBL" id="FPAA01000010">
    <property type="protein sequence ID" value="SFS89499.1"/>
    <property type="molecule type" value="Genomic_DNA"/>
</dbReference>
<proteinExistence type="predicted"/>
<name>A0A1I6TJV3_9BACL</name>
<sequence>MTSQSIQEETPSYTLLLYRKASGQRWSEMIIFLIGFFAMVPFFELRSTPFILMMLLWGVLVMGLTPALYRLIYRPHYTLTPDSLVIQKRGESAVYHLSEVKPGYNYPNLYVVKGKKMALLVSDDFLSDLEAQRELVKRGLKRRGK</sequence>
<evidence type="ECO:0008006" key="4">
    <source>
        <dbReference type="Google" id="ProtNLM"/>
    </source>
</evidence>
<dbReference type="RefSeq" id="WP_091838126.1">
    <property type="nucleotide sequence ID" value="NZ_FPAA01000010.1"/>
</dbReference>
<keyword evidence="1" id="KW-1133">Transmembrane helix</keyword>
<protein>
    <recommendedName>
        <fullName evidence="4">YcxB-like protein</fullName>
    </recommendedName>
</protein>
<keyword evidence="3" id="KW-1185">Reference proteome</keyword>
<reference evidence="3" key="1">
    <citation type="submission" date="2016-10" db="EMBL/GenBank/DDBJ databases">
        <authorList>
            <person name="Varghese N."/>
            <person name="Submissions S."/>
        </authorList>
    </citation>
    <scope>NUCLEOTIDE SEQUENCE [LARGE SCALE GENOMIC DNA]</scope>
    <source>
        <strain evidence="3">DSM 45789</strain>
    </source>
</reference>
<keyword evidence="1" id="KW-0472">Membrane</keyword>
<feature type="transmembrane region" description="Helical" evidence="1">
    <location>
        <begin position="49"/>
        <end position="69"/>
    </location>
</feature>
<organism evidence="2 3">
    <name type="scientific">Marininema halotolerans</name>
    <dbReference type="NCBI Taxonomy" id="1155944"/>
    <lineage>
        <taxon>Bacteria</taxon>
        <taxon>Bacillati</taxon>
        <taxon>Bacillota</taxon>
        <taxon>Bacilli</taxon>
        <taxon>Bacillales</taxon>
        <taxon>Thermoactinomycetaceae</taxon>
        <taxon>Marininema</taxon>
    </lineage>
</organism>
<evidence type="ECO:0000313" key="2">
    <source>
        <dbReference type="EMBL" id="SFS89499.1"/>
    </source>
</evidence>
<dbReference type="OrthoDB" id="2989918at2"/>
<evidence type="ECO:0000313" key="3">
    <source>
        <dbReference type="Proteomes" id="UP000198660"/>
    </source>
</evidence>
<evidence type="ECO:0000256" key="1">
    <source>
        <dbReference type="SAM" id="Phobius"/>
    </source>
</evidence>
<feature type="transmembrane region" description="Helical" evidence="1">
    <location>
        <begin position="26"/>
        <end position="43"/>
    </location>
</feature>
<gene>
    <name evidence="2" type="ORF">SAMN05444972_11071</name>
</gene>